<dbReference type="GO" id="GO:0005737">
    <property type="term" value="C:cytoplasm"/>
    <property type="evidence" value="ECO:0007669"/>
    <property type="project" value="TreeGrafter"/>
</dbReference>
<dbReference type="Pfam" id="PF25904">
    <property type="entry name" value="Tmrp11_N"/>
    <property type="match status" value="1"/>
</dbReference>
<dbReference type="GO" id="GO:0032259">
    <property type="term" value="P:methylation"/>
    <property type="evidence" value="ECO:0007669"/>
    <property type="project" value="UniProtKB-KW"/>
</dbReference>
<evidence type="ECO:0000259" key="5">
    <source>
        <dbReference type="Pfam" id="PF25904"/>
    </source>
</evidence>
<accession>A0A0G4HX19</accession>
<sequence length="637" mass="71276">MEQAALSPPGAVAAAAAGVGSVSTEGAGQSATKPLRLLVQLVRHNYYLNFRVEELEALCETEGGWTLDDLWRDCKRPVSGGNDEFFYANFPSEEFVQRIAKRSVLMRDVTEVWAEGKDLEACQEKMRTFPREKRRQHVHPNTTFAYRVTAYGKSLSAEEKKKLMDSFGFLWERDEKIDLQNPETTIHIIEEWGHARSAKSDSGVTPDVSTSTADPPPPPRQPKRFVFGRIVADGRVSRSCWFQKFALNERPVLGPTTMDNELAFLMSNMAKVRKGTTVLDPFVGTAGLLVSASHFGAFTLGADLDVRVLKGWGVSYLNKSSQWWKEKQKEKGKKEKGKKEEKKLAALPLMPSVFVNFDYYGLNRPDTVRTDNAAWMWRFPLPSKSEAEAVTKATETKTENEIHAEVPLTFHPDMRKEKLEKEREKETGAVSSSSSSSQSPEEREREEEQKESEALMEKKRRRLQSLGREGTVPWLDAIITDPPYGMRAASRQSGQTERNLKRKRDRIDHQGGVEGGGGGQGAGEVPPQAVESVAGEERTNEQRSAYIPPTVLYGTIHVTFDLLSLASRALTVGGRLVFLLPVDLTLVDPDQEGALEEHVQRHVRPWASALRLVCFSLQTLSGGMGRILVTMERLQRS</sequence>
<feature type="region of interest" description="Disordered" evidence="3">
    <location>
        <begin position="386"/>
        <end position="457"/>
    </location>
</feature>
<dbReference type="InterPro" id="IPR059073">
    <property type="entry name" value="TRMT11_N"/>
</dbReference>
<evidence type="ECO:0000256" key="3">
    <source>
        <dbReference type="SAM" id="MobiDB-lite"/>
    </source>
</evidence>
<evidence type="ECO:0000256" key="1">
    <source>
        <dbReference type="ARBA" id="ARBA00022603"/>
    </source>
</evidence>
<reference evidence="6" key="1">
    <citation type="submission" date="2014-11" db="EMBL/GenBank/DDBJ databases">
        <authorList>
            <person name="Otto D Thomas"/>
            <person name="Naeem Raeece"/>
        </authorList>
    </citation>
    <scope>NUCLEOTIDE SEQUENCE</scope>
</reference>
<keyword evidence="1" id="KW-0489">Methyltransferase</keyword>
<evidence type="ECO:0000313" key="6">
    <source>
        <dbReference type="EMBL" id="CEM49041.1"/>
    </source>
</evidence>
<dbReference type="InterPro" id="IPR029063">
    <property type="entry name" value="SAM-dependent_MTases_sf"/>
</dbReference>
<feature type="region of interest" description="Disordered" evidence="3">
    <location>
        <begin position="484"/>
        <end position="541"/>
    </location>
</feature>
<dbReference type="PANTHER" id="PTHR13370:SF3">
    <property type="entry name" value="TRNA (GUANINE(10)-N2)-METHYLTRANSFERASE HOMOLOG"/>
    <property type="match status" value="1"/>
</dbReference>
<dbReference type="InterPro" id="IPR000241">
    <property type="entry name" value="RlmKL-like_Mtase"/>
</dbReference>
<dbReference type="EMBL" id="CDMZ01004213">
    <property type="protein sequence ID" value="CEM49041.1"/>
    <property type="molecule type" value="Genomic_DNA"/>
</dbReference>
<dbReference type="VEuPathDB" id="CryptoDB:Cvel_9174"/>
<dbReference type="Pfam" id="PF01170">
    <property type="entry name" value="UPF0020"/>
    <property type="match status" value="1"/>
</dbReference>
<organism evidence="6">
    <name type="scientific">Chromera velia CCMP2878</name>
    <dbReference type="NCBI Taxonomy" id="1169474"/>
    <lineage>
        <taxon>Eukaryota</taxon>
        <taxon>Sar</taxon>
        <taxon>Alveolata</taxon>
        <taxon>Colpodellida</taxon>
        <taxon>Chromeraceae</taxon>
        <taxon>Chromera</taxon>
    </lineage>
</organism>
<dbReference type="AlphaFoldDB" id="A0A0G4HX19"/>
<feature type="domain" description="Ribosomal RNA large subunit methyltransferase K/L-like methyltransferase" evidence="4">
    <location>
        <begin position="249"/>
        <end position="296"/>
    </location>
</feature>
<feature type="domain" description="tRNA (guanine(10)-N(2))-methyltransferase TRMT11 N-terminal" evidence="5">
    <location>
        <begin position="45"/>
        <end position="196"/>
    </location>
</feature>
<dbReference type="InterPro" id="IPR002052">
    <property type="entry name" value="DNA_methylase_N6_adenine_CS"/>
</dbReference>
<proteinExistence type="predicted"/>
<evidence type="ECO:0000256" key="2">
    <source>
        <dbReference type="ARBA" id="ARBA00022679"/>
    </source>
</evidence>
<dbReference type="PRINTS" id="PR00507">
    <property type="entry name" value="N12N6MTFRASE"/>
</dbReference>
<feature type="compositionally biased region" description="Basic and acidic residues" evidence="3">
    <location>
        <begin position="412"/>
        <end position="427"/>
    </location>
</feature>
<dbReference type="PhylomeDB" id="A0A0G4HX19"/>
<protein>
    <submittedName>
        <fullName evidence="6">Uncharacterized protein</fullName>
    </submittedName>
</protein>
<feature type="compositionally biased region" description="Basic and acidic residues" evidence="3">
    <location>
        <begin position="386"/>
        <end position="404"/>
    </location>
</feature>
<dbReference type="SUPFAM" id="SSF53335">
    <property type="entry name" value="S-adenosyl-L-methionine-dependent methyltransferases"/>
    <property type="match status" value="1"/>
</dbReference>
<dbReference type="GO" id="GO:0003676">
    <property type="term" value="F:nucleic acid binding"/>
    <property type="evidence" value="ECO:0007669"/>
    <property type="project" value="InterPro"/>
</dbReference>
<dbReference type="PANTHER" id="PTHR13370">
    <property type="entry name" value="RNA METHYLASE-RELATED"/>
    <property type="match status" value="1"/>
</dbReference>
<feature type="compositionally biased region" description="Basic and acidic residues" evidence="3">
    <location>
        <begin position="440"/>
        <end position="457"/>
    </location>
</feature>
<dbReference type="PROSITE" id="PS00092">
    <property type="entry name" value="N6_MTASE"/>
    <property type="match status" value="1"/>
</dbReference>
<keyword evidence="2" id="KW-0808">Transferase</keyword>
<dbReference type="Gene3D" id="3.40.50.150">
    <property type="entry name" value="Vaccinia Virus protein VP39"/>
    <property type="match status" value="1"/>
</dbReference>
<gene>
    <name evidence="6" type="ORF">Cvel_9174</name>
</gene>
<feature type="region of interest" description="Disordered" evidence="3">
    <location>
        <begin position="197"/>
        <end position="223"/>
    </location>
</feature>
<evidence type="ECO:0000259" key="4">
    <source>
        <dbReference type="Pfam" id="PF01170"/>
    </source>
</evidence>
<feature type="compositionally biased region" description="Polar residues" evidence="3">
    <location>
        <begin position="200"/>
        <end position="213"/>
    </location>
</feature>
<name>A0A0G4HX19_9ALVE</name>
<dbReference type="GO" id="GO:0043527">
    <property type="term" value="C:tRNA methyltransferase complex"/>
    <property type="evidence" value="ECO:0007669"/>
    <property type="project" value="UniProtKB-ARBA"/>
</dbReference>
<dbReference type="GO" id="GO:0008168">
    <property type="term" value="F:methyltransferase activity"/>
    <property type="evidence" value="ECO:0007669"/>
    <property type="project" value="UniProtKB-KW"/>
</dbReference>
<feature type="compositionally biased region" description="Gly residues" evidence="3">
    <location>
        <begin position="512"/>
        <end position="522"/>
    </location>
</feature>